<organism evidence="3 4">
    <name type="scientific">Streptomyces griseofuscus</name>
    <dbReference type="NCBI Taxonomy" id="146922"/>
    <lineage>
        <taxon>Bacteria</taxon>
        <taxon>Bacillati</taxon>
        <taxon>Actinomycetota</taxon>
        <taxon>Actinomycetes</taxon>
        <taxon>Kitasatosporales</taxon>
        <taxon>Streptomycetaceae</taxon>
        <taxon>Streptomyces</taxon>
    </lineage>
</organism>
<gene>
    <name evidence="3" type="ORF">CQW44_13940</name>
</gene>
<evidence type="ECO:0000313" key="3">
    <source>
        <dbReference type="EMBL" id="RRQ86055.1"/>
    </source>
</evidence>
<reference evidence="3 4" key="1">
    <citation type="submission" date="2017-10" db="EMBL/GenBank/DDBJ databases">
        <title>Draft genome of actinobacteria isolated from guarana (Paullinia cupana (Mart.) Ducke.</title>
        <authorList>
            <person name="Siqueira K.A."/>
            <person name="Liotti R.G."/>
            <person name="Mendes T.A."/>
            <person name="Soares M.A."/>
        </authorList>
    </citation>
    <scope>NUCLEOTIDE SEQUENCE [LARGE SCALE GENOMIC DNA]</scope>
    <source>
        <strain evidence="3 4">199</strain>
    </source>
</reference>
<keyword evidence="4" id="KW-1185">Reference proteome</keyword>
<dbReference type="Proteomes" id="UP000276379">
    <property type="component" value="Unassembled WGS sequence"/>
</dbReference>
<comment type="caution">
    <text evidence="3">The sequence shown here is derived from an EMBL/GenBank/DDBJ whole genome shotgun (WGS) entry which is preliminary data.</text>
</comment>
<dbReference type="InterPro" id="IPR036291">
    <property type="entry name" value="NAD(P)-bd_dom_sf"/>
</dbReference>
<dbReference type="Gene3D" id="3.40.50.720">
    <property type="entry name" value="NAD(P)-binding Rossmann-like Domain"/>
    <property type="match status" value="1"/>
</dbReference>
<dbReference type="EMBL" id="PDES01000006">
    <property type="protein sequence ID" value="RRQ86055.1"/>
    <property type="molecule type" value="Genomic_DNA"/>
</dbReference>
<evidence type="ECO:0000256" key="1">
    <source>
        <dbReference type="SAM" id="MobiDB-lite"/>
    </source>
</evidence>
<proteinExistence type="predicted"/>
<dbReference type="Gene3D" id="3.30.360.10">
    <property type="entry name" value="Dihydrodipicolinate Reductase, domain 2"/>
    <property type="match status" value="1"/>
</dbReference>
<feature type="region of interest" description="Disordered" evidence="1">
    <location>
        <begin position="1"/>
        <end position="32"/>
    </location>
</feature>
<dbReference type="AlphaFoldDB" id="A0A426S7A7"/>
<accession>A0A426S7A7</accession>
<feature type="compositionally biased region" description="Low complexity" evidence="1">
    <location>
        <begin position="386"/>
        <end position="410"/>
    </location>
</feature>
<dbReference type="SUPFAM" id="SSF51735">
    <property type="entry name" value="NAD(P)-binding Rossmann-fold domains"/>
    <property type="match status" value="1"/>
</dbReference>
<dbReference type="InterPro" id="IPR051450">
    <property type="entry name" value="Gfo/Idh/MocA_Oxidoreductases"/>
</dbReference>
<name>A0A426S7A7_9ACTN</name>
<feature type="region of interest" description="Disordered" evidence="1">
    <location>
        <begin position="386"/>
        <end position="417"/>
    </location>
</feature>
<dbReference type="Pfam" id="PF01408">
    <property type="entry name" value="GFO_IDH_MocA"/>
    <property type="match status" value="1"/>
</dbReference>
<protein>
    <recommendedName>
        <fullName evidence="2">Gfo/Idh/MocA-like oxidoreductase N-terminal domain-containing protein</fullName>
    </recommendedName>
</protein>
<feature type="compositionally biased region" description="Basic residues" evidence="1">
    <location>
        <begin position="20"/>
        <end position="30"/>
    </location>
</feature>
<evidence type="ECO:0000259" key="2">
    <source>
        <dbReference type="Pfam" id="PF01408"/>
    </source>
</evidence>
<sequence>MGNGVPVRLTLSSSGGNSRAARRSCARRPANRAFRERRSPLVRSLPGGPVLKPLVVGLGRSGSGLHLKTLARLARRTAATGGPLLALPVVGCDPRAEARGNAGAPGELTAVGTLDEALARIDPDTTVAHVCTPPRLRYDVIARLAGHGVRRLIVEKPLAASAGELDALVRLRERADLDIVVVSHWTGSRLTGRLRRLVRDETLGPLRGITVDQHKPRFLRSLTTDGHPSALDVEIPHSLALALDLAGPAELRAARCWDLRCEDRVLPGLGGAHVELEHPSGVRTLLRSDLGAAVRQRSVVCAFEGGTATAHFPLSEDDDHAQLIVHGPDSEAAHHVFRDDALTDFLEGAYQGFAAGTAGAVNFALACATARLLCVARERHAVVPRPDAVPSAAPAPTAVAPTPLPATGVPQARAGSR</sequence>
<feature type="domain" description="Gfo/Idh/MocA-like oxidoreductase N-terminal" evidence="2">
    <location>
        <begin position="55"/>
        <end position="177"/>
    </location>
</feature>
<evidence type="ECO:0000313" key="4">
    <source>
        <dbReference type="Proteomes" id="UP000276379"/>
    </source>
</evidence>
<dbReference type="PANTHER" id="PTHR43377">
    <property type="entry name" value="BILIVERDIN REDUCTASE A"/>
    <property type="match status" value="1"/>
</dbReference>
<dbReference type="GO" id="GO:0000166">
    <property type="term" value="F:nucleotide binding"/>
    <property type="evidence" value="ECO:0007669"/>
    <property type="project" value="InterPro"/>
</dbReference>
<dbReference type="InterPro" id="IPR000683">
    <property type="entry name" value="Gfo/Idh/MocA-like_OxRdtase_N"/>
</dbReference>
<dbReference type="PANTHER" id="PTHR43377:SF1">
    <property type="entry name" value="BILIVERDIN REDUCTASE A"/>
    <property type="match status" value="1"/>
</dbReference>